<dbReference type="Proteomes" id="UP000249518">
    <property type="component" value="Unassembled WGS sequence"/>
</dbReference>
<keyword evidence="10" id="KW-1185">Reference proteome</keyword>
<feature type="transmembrane region" description="Helical" evidence="8">
    <location>
        <begin position="115"/>
        <end position="142"/>
    </location>
</feature>
<evidence type="ECO:0000256" key="4">
    <source>
        <dbReference type="ARBA" id="ARBA00022692"/>
    </source>
</evidence>
<dbReference type="AlphaFoldDB" id="A0A328WRU6"/>
<feature type="transmembrane region" description="Helical" evidence="8">
    <location>
        <begin position="12"/>
        <end position="32"/>
    </location>
</feature>
<evidence type="ECO:0000256" key="7">
    <source>
        <dbReference type="ARBA" id="ARBA00023136"/>
    </source>
</evidence>
<organism evidence="9 10">
    <name type="scientific">Flavobacterium lacus</name>
    <dbReference type="NCBI Taxonomy" id="1353778"/>
    <lineage>
        <taxon>Bacteria</taxon>
        <taxon>Pseudomonadati</taxon>
        <taxon>Bacteroidota</taxon>
        <taxon>Flavobacteriia</taxon>
        <taxon>Flavobacteriales</taxon>
        <taxon>Flavobacteriaceae</taxon>
        <taxon>Flavobacterium</taxon>
    </lineage>
</organism>
<dbReference type="RefSeq" id="WP_112086132.1">
    <property type="nucleotide sequence ID" value="NZ_QLSV01000007.1"/>
</dbReference>
<dbReference type="GO" id="GO:0008233">
    <property type="term" value="F:peptidase activity"/>
    <property type="evidence" value="ECO:0007669"/>
    <property type="project" value="UniProtKB-KW"/>
</dbReference>
<reference evidence="9 10" key="1">
    <citation type="submission" date="2018-06" db="EMBL/GenBank/DDBJ databases">
        <title>Genomic Encyclopedia of Type Strains, Phase III (KMG-III): the genomes of soil and plant-associated and newly described type strains.</title>
        <authorList>
            <person name="Whitman W."/>
        </authorList>
    </citation>
    <scope>NUCLEOTIDE SEQUENCE [LARGE SCALE GENOMIC DNA]</scope>
    <source>
        <strain evidence="9 10">CGMCC 1.12504</strain>
    </source>
</reference>
<name>A0A328WRU6_9FLAO</name>
<sequence length="184" mass="21593">MKKYIIQYKPFLIFLLKFFLSYVFLTVLYQFYLNSFDDSLLEVDSITKIVGVQTQQTIEFFQYNSHLEPHPKQNSMMLFVEEKFVARVVEGCNAISVIILFIAFVIAFKGNWKKTVLFISVGSVLIYLLNVIRIALIAIALYQYPQHEHLLHGVIFPLFIYGVVFLLWVVWVNKFSVYAIQKKD</sequence>
<dbReference type="NCBIfam" id="TIGR04178">
    <property type="entry name" value="exo_archaeo"/>
    <property type="match status" value="1"/>
</dbReference>
<evidence type="ECO:0000256" key="6">
    <source>
        <dbReference type="ARBA" id="ARBA00022989"/>
    </source>
</evidence>
<gene>
    <name evidence="9" type="ORF">B0I10_107135</name>
</gene>
<evidence type="ECO:0000313" key="9">
    <source>
        <dbReference type="EMBL" id="RAR47856.1"/>
    </source>
</evidence>
<keyword evidence="6 8" id="KW-1133">Transmembrane helix</keyword>
<evidence type="ECO:0000256" key="8">
    <source>
        <dbReference type="SAM" id="Phobius"/>
    </source>
</evidence>
<proteinExistence type="predicted"/>
<keyword evidence="3" id="KW-0645">Protease</keyword>
<evidence type="ECO:0000256" key="2">
    <source>
        <dbReference type="ARBA" id="ARBA00022475"/>
    </source>
</evidence>
<evidence type="ECO:0000256" key="3">
    <source>
        <dbReference type="ARBA" id="ARBA00022670"/>
    </source>
</evidence>
<dbReference type="Pfam" id="PF09721">
    <property type="entry name" value="Exosortase_EpsH"/>
    <property type="match status" value="1"/>
</dbReference>
<keyword evidence="4 8" id="KW-0812">Transmembrane</keyword>
<dbReference type="GO" id="GO:0006508">
    <property type="term" value="P:proteolysis"/>
    <property type="evidence" value="ECO:0007669"/>
    <property type="project" value="UniProtKB-KW"/>
</dbReference>
<dbReference type="InterPro" id="IPR026323">
    <property type="entry name" value="Exosortase-related_prot_XrtF"/>
</dbReference>
<dbReference type="EMBL" id="QLSV01000007">
    <property type="protein sequence ID" value="RAR47856.1"/>
    <property type="molecule type" value="Genomic_DNA"/>
</dbReference>
<dbReference type="GO" id="GO:0005886">
    <property type="term" value="C:plasma membrane"/>
    <property type="evidence" value="ECO:0007669"/>
    <property type="project" value="UniProtKB-SubCell"/>
</dbReference>
<keyword evidence="7 8" id="KW-0472">Membrane</keyword>
<dbReference type="OrthoDB" id="678161at2"/>
<comment type="caution">
    <text evidence="9">The sequence shown here is derived from an EMBL/GenBank/DDBJ whole genome shotgun (WGS) entry which is preliminary data.</text>
</comment>
<evidence type="ECO:0000313" key="10">
    <source>
        <dbReference type="Proteomes" id="UP000249518"/>
    </source>
</evidence>
<feature type="transmembrane region" description="Helical" evidence="8">
    <location>
        <begin position="154"/>
        <end position="173"/>
    </location>
</feature>
<comment type="subcellular location">
    <subcellularLocation>
        <location evidence="1">Cell membrane</location>
        <topology evidence="1">Multi-pass membrane protein</topology>
    </subcellularLocation>
</comment>
<feature type="transmembrane region" description="Helical" evidence="8">
    <location>
        <begin position="84"/>
        <end position="108"/>
    </location>
</feature>
<dbReference type="InterPro" id="IPR019127">
    <property type="entry name" value="Exosortase"/>
</dbReference>
<keyword evidence="5" id="KW-0378">Hydrolase</keyword>
<evidence type="ECO:0000256" key="5">
    <source>
        <dbReference type="ARBA" id="ARBA00022801"/>
    </source>
</evidence>
<dbReference type="InterPro" id="IPR026392">
    <property type="entry name" value="Exo/Archaeosortase_dom"/>
</dbReference>
<protein>
    <submittedName>
        <fullName evidence="9">Exosortase family protein XrtF</fullName>
    </submittedName>
</protein>
<accession>A0A328WRU6</accession>
<dbReference type="NCBIfam" id="TIGR04128">
    <property type="entry name" value="exoso_Fjoh_1448"/>
    <property type="match status" value="1"/>
</dbReference>
<evidence type="ECO:0000256" key="1">
    <source>
        <dbReference type="ARBA" id="ARBA00004651"/>
    </source>
</evidence>
<keyword evidence="2" id="KW-1003">Cell membrane</keyword>